<evidence type="ECO:0000313" key="2">
    <source>
        <dbReference type="EMBL" id="KAK9168878.1"/>
    </source>
</evidence>
<dbReference type="AlphaFoldDB" id="A0AAP0Q6P7"/>
<keyword evidence="3" id="KW-1185">Reference proteome</keyword>
<organism evidence="2 3">
    <name type="scientific">Stephania yunnanensis</name>
    <dbReference type="NCBI Taxonomy" id="152371"/>
    <lineage>
        <taxon>Eukaryota</taxon>
        <taxon>Viridiplantae</taxon>
        <taxon>Streptophyta</taxon>
        <taxon>Embryophyta</taxon>
        <taxon>Tracheophyta</taxon>
        <taxon>Spermatophyta</taxon>
        <taxon>Magnoliopsida</taxon>
        <taxon>Ranunculales</taxon>
        <taxon>Menispermaceae</taxon>
        <taxon>Menispermoideae</taxon>
        <taxon>Cissampelideae</taxon>
        <taxon>Stephania</taxon>
    </lineage>
</organism>
<dbReference type="EMBL" id="JBBNAF010000001">
    <property type="protein sequence ID" value="KAK9168878.1"/>
    <property type="molecule type" value="Genomic_DNA"/>
</dbReference>
<feature type="compositionally biased region" description="Basic and acidic residues" evidence="1">
    <location>
        <begin position="51"/>
        <end position="61"/>
    </location>
</feature>
<feature type="region of interest" description="Disordered" evidence="1">
    <location>
        <begin position="42"/>
        <end position="68"/>
    </location>
</feature>
<accession>A0AAP0Q6P7</accession>
<reference evidence="2 3" key="1">
    <citation type="submission" date="2024-01" db="EMBL/GenBank/DDBJ databases">
        <title>Genome assemblies of Stephania.</title>
        <authorList>
            <person name="Yang L."/>
        </authorList>
    </citation>
    <scope>NUCLEOTIDE SEQUENCE [LARGE SCALE GENOMIC DNA]</scope>
    <source>
        <strain evidence="2">YNDBR</strain>
        <tissue evidence="2">Leaf</tissue>
    </source>
</reference>
<protein>
    <submittedName>
        <fullName evidence="2">Uncharacterized protein</fullName>
    </submittedName>
</protein>
<dbReference type="Proteomes" id="UP001420932">
    <property type="component" value="Unassembled WGS sequence"/>
</dbReference>
<comment type="caution">
    <text evidence="2">The sequence shown here is derived from an EMBL/GenBank/DDBJ whole genome shotgun (WGS) entry which is preliminary data.</text>
</comment>
<evidence type="ECO:0000313" key="3">
    <source>
        <dbReference type="Proteomes" id="UP001420932"/>
    </source>
</evidence>
<sequence>MDVKVTPIEAEENQDYLITNVIIQTRSSLDFLVGTLDITTTDDNRWGPTGEPHRRGEERKGWHLSHHSNGGRPVLPHWDIIRHSRREQLLPFLHDTLKEKILR</sequence>
<gene>
    <name evidence="2" type="ORF">Syun_001018</name>
</gene>
<name>A0AAP0Q6P7_9MAGN</name>
<evidence type="ECO:0000256" key="1">
    <source>
        <dbReference type="SAM" id="MobiDB-lite"/>
    </source>
</evidence>
<proteinExistence type="predicted"/>